<dbReference type="NCBIfam" id="NF033545">
    <property type="entry name" value="transpos_IS630"/>
    <property type="match status" value="1"/>
</dbReference>
<dbReference type="InterPro" id="IPR036397">
    <property type="entry name" value="RNaseH_sf"/>
</dbReference>
<comment type="caution">
    <text evidence="2">The sequence shown here is derived from an EMBL/GenBank/DDBJ whole genome shotgun (WGS) entry which is preliminary data.</text>
</comment>
<dbReference type="Pfam" id="PF13358">
    <property type="entry name" value="DDE_3"/>
    <property type="match status" value="1"/>
</dbReference>
<evidence type="ECO:0000259" key="1">
    <source>
        <dbReference type="Pfam" id="PF13358"/>
    </source>
</evidence>
<gene>
    <name evidence="2" type="ORF">DP116_18870</name>
</gene>
<dbReference type="InterPro" id="IPR038717">
    <property type="entry name" value="Tc1-like_DDE_dom"/>
</dbReference>
<feature type="domain" description="Tc1-like transposase DDE" evidence="1">
    <location>
        <begin position="23"/>
        <end position="137"/>
    </location>
</feature>
<accession>A0ABX1PAD1</accession>
<organism evidence="2 3">
    <name type="scientific">Brasilonema bromeliae SPC951</name>
    <dbReference type="NCBI Taxonomy" id="385972"/>
    <lineage>
        <taxon>Bacteria</taxon>
        <taxon>Bacillati</taxon>
        <taxon>Cyanobacteriota</taxon>
        <taxon>Cyanophyceae</taxon>
        <taxon>Nostocales</taxon>
        <taxon>Scytonemataceae</taxon>
        <taxon>Brasilonema</taxon>
        <taxon>Bromeliae group (in: Brasilonema)</taxon>
    </lineage>
</organism>
<dbReference type="RefSeq" id="WP_169156636.1">
    <property type="nucleotide sequence ID" value="NZ_CAWPJE010000153.1"/>
</dbReference>
<protein>
    <submittedName>
        <fullName evidence="2">IS630 family transposase</fullName>
    </submittedName>
</protein>
<dbReference type="EMBL" id="QMEB01000160">
    <property type="protein sequence ID" value="NMG21399.1"/>
    <property type="molecule type" value="Genomic_DNA"/>
</dbReference>
<dbReference type="InterPro" id="IPR047655">
    <property type="entry name" value="Transpos_IS630-like"/>
</dbReference>
<dbReference type="Proteomes" id="UP000718564">
    <property type="component" value="Unassembled WGS sequence"/>
</dbReference>
<name>A0ABX1PAD1_9CYAN</name>
<keyword evidence="3" id="KW-1185">Reference proteome</keyword>
<proteinExistence type="predicted"/>
<evidence type="ECO:0000313" key="3">
    <source>
        <dbReference type="Proteomes" id="UP000718564"/>
    </source>
</evidence>
<reference evidence="2 3" key="1">
    <citation type="submission" date="2018-06" db="EMBL/GenBank/DDBJ databases">
        <title>Comparative genomics of Brasilonema spp. strains.</title>
        <authorList>
            <person name="Alvarenga D.O."/>
            <person name="Fiore M.F."/>
            <person name="Varani A.M."/>
        </authorList>
    </citation>
    <scope>NUCLEOTIDE SEQUENCE [LARGE SCALE GENOMIC DNA]</scope>
    <source>
        <strain evidence="2 3">SPC951</strain>
    </source>
</reference>
<dbReference type="Gene3D" id="3.30.420.10">
    <property type="entry name" value="Ribonuclease H-like superfamily/Ribonuclease H"/>
    <property type="match status" value="1"/>
</dbReference>
<sequence length="141" mass="16765">MEKKLDLRLKFLQARYPNAEIEIWSMDEHRIGLHPILRRIWVSEDEQAIPSVRKRYKWMWLYGFVHPESGETYWWILPTVNTEIFNRVLADFAREYGLGTDKRILLVVDQAGWHTSNDLDLPSGVDLIYLPTYSPELQLFS</sequence>
<evidence type="ECO:0000313" key="2">
    <source>
        <dbReference type="EMBL" id="NMG21399.1"/>
    </source>
</evidence>